<keyword evidence="4" id="KW-1185">Reference proteome</keyword>
<keyword evidence="1" id="KW-0472">Membrane</keyword>
<keyword evidence="1" id="KW-1133">Transmembrane helix</keyword>
<dbReference type="Gene3D" id="3.40.50.2300">
    <property type="match status" value="1"/>
</dbReference>
<feature type="chain" id="PRO_5021984938" description="Receptor ligand binding region domain-containing protein" evidence="2">
    <location>
        <begin position="35"/>
        <end position="206"/>
    </location>
</feature>
<protein>
    <recommendedName>
        <fullName evidence="5">Receptor ligand binding region domain-containing protein</fullName>
    </recommendedName>
</protein>
<name>A0A540LQ78_MALBA</name>
<evidence type="ECO:0000256" key="1">
    <source>
        <dbReference type="SAM" id="Phobius"/>
    </source>
</evidence>
<dbReference type="EMBL" id="VIEB01000504">
    <property type="protein sequence ID" value="TQD88647.1"/>
    <property type="molecule type" value="Genomic_DNA"/>
</dbReference>
<gene>
    <name evidence="3" type="ORF">C1H46_025779</name>
</gene>
<dbReference type="STRING" id="106549.A0A540LQ78"/>
<sequence>MEVLLMNRPTDHVCKTRTLLALILCMWVSMQVMAGTENATHLSARPSSLNIGALFTFNSVIGRAAKPAILAAIDDVNSDQSILRWTKLNIILHDTNCSGFLGTVEVSDSQHWGLYLLCGAFTLAALVIFPLRVIHQFVRYKKQRANNLSSSLSSTSWSSRSQVMGSFVDFITEKEECTLRVTVLKVMLADKYLDHKRTSLLMLVQF</sequence>
<dbReference type="InterPro" id="IPR028082">
    <property type="entry name" value="Peripla_BP_I"/>
</dbReference>
<feature type="transmembrane region" description="Helical" evidence="1">
    <location>
        <begin position="112"/>
        <end position="134"/>
    </location>
</feature>
<dbReference type="Proteomes" id="UP000315295">
    <property type="component" value="Unassembled WGS sequence"/>
</dbReference>
<dbReference type="SUPFAM" id="SSF53822">
    <property type="entry name" value="Periplasmic binding protein-like I"/>
    <property type="match status" value="1"/>
</dbReference>
<reference evidence="3 4" key="1">
    <citation type="journal article" date="2019" name="G3 (Bethesda)">
        <title>Sequencing of a Wild Apple (Malus baccata) Genome Unravels the Differences Between Cultivated and Wild Apple Species Regarding Disease Resistance and Cold Tolerance.</title>
        <authorList>
            <person name="Chen X."/>
        </authorList>
    </citation>
    <scope>NUCLEOTIDE SEQUENCE [LARGE SCALE GENOMIC DNA]</scope>
    <source>
        <strain evidence="4">cv. Shandingzi</strain>
        <tissue evidence="3">Leaves</tissue>
    </source>
</reference>
<organism evidence="3 4">
    <name type="scientific">Malus baccata</name>
    <name type="common">Siberian crab apple</name>
    <name type="synonym">Pyrus baccata</name>
    <dbReference type="NCBI Taxonomy" id="106549"/>
    <lineage>
        <taxon>Eukaryota</taxon>
        <taxon>Viridiplantae</taxon>
        <taxon>Streptophyta</taxon>
        <taxon>Embryophyta</taxon>
        <taxon>Tracheophyta</taxon>
        <taxon>Spermatophyta</taxon>
        <taxon>Magnoliopsida</taxon>
        <taxon>eudicotyledons</taxon>
        <taxon>Gunneridae</taxon>
        <taxon>Pentapetalae</taxon>
        <taxon>rosids</taxon>
        <taxon>fabids</taxon>
        <taxon>Rosales</taxon>
        <taxon>Rosaceae</taxon>
        <taxon>Amygdaloideae</taxon>
        <taxon>Maleae</taxon>
        <taxon>Malus</taxon>
    </lineage>
</organism>
<comment type="caution">
    <text evidence="3">The sequence shown here is derived from an EMBL/GenBank/DDBJ whole genome shotgun (WGS) entry which is preliminary data.</text>
</comment>
<keyword evidence="2" id="KW-0732">Signal</keyword>
<evidence type="ECO:0008006" key="5">
    <source>
        <dbReference type="Google" id="ProtNLM"/>
    </source>
</evidence>
<evidence type="ECO:0000313" key="4">
    <source>
        <dbReference type="Proteomes" id="UP000315295"/>
    </source>
</evidence>
<accession>A0A540LQ78</accession>
<dbReference type="AlphaFoldDB" id="A0A540LQ78"/>
<feature type="signal peptide" evidence="2">
    <location>
        <begin position="1"/>
        <end position="34"/>
    </location>
</feature>
<evidence type="ECO:0000256" key="2">
    <source>
        <dbReference type="SAM" id="SignalP"/>
    </source>
</evidence>
<keyword evidence="1" id="KW-0812">Transmembrane</keyword>
<evidence type="ECO:0000313" key="3">
    <source>
        <dbReference type="EMBL" id="TQD88647.1"/>
    </source>
</evidence>
<proteinExistence type="predicted"/>